<dbReference type="EMBL" id="SMKX01000139">
    <property type="protein sequence ID" value="TDD48546.1"/>
    <property type="molecule type" value="Genomic_DNA"/>
</dbReference>
<dbReference type="Gene3D" id="1.10.10.10">
    <property type="entry name" value="Winged helix-like DNA-binding domain superfamily/Winged helix DNA-binding domain"/>
    <property type="match status" value="1"/>
</dbReference>
<proteinExistence type="predicted"/>
<evidence type="ECO:0000313" key="3">
    <source>
        <dbReference type="Proteomes" id="UP000295124"/>
    </source>
</evidence>
<dbReference type="Pfam" id="PF00126">
    <property type="entry name" value="HTH_1"/>
    <property type="match status" value="1"/>
</dbReference>
<dbReference type="InterPro" id="IPR000847">
    <property type="entry name" value="LysR_HTH_N"/>
</dbReference>
<keyword evidence="3" id="KW-1185">Reference proteome</keyword>
<dbReference type="AlphaFoldDB" id="A0A4R4YTF4"/>
<protein>
    <submittedName>
        <fullName evidence="2">LysR family transcriptional regulator</fullName>
    </submittedName>
</protein>
<name>A0A4R4YTF4_9ACTN</name>
<sequence length="48" mass="5583">MERQDIEVFLALAEELHFARTAERLRLTPAAVTQSIKKVERHLLSTTY</sequence>
<dbReference type="OrthoDB" id="3181812at2"/>
<gene>
    <name evidence="2" type="ORF">E1263_33110</name>
</gene>
<reference evidence="2 3" key="1">
    <citation type="submission" date="2019-03" db="EMBL/GenBank/DDBJ databases">
        <title>Draft genome sequences of novel Actinobacteria.</title>
        <authorList>
            <person name="Sahin N."/>
            <person name="Ay H."/>
            <person name="Saygin H."/>
        </authorList>
    </citation>
    <scope>NUCLEOTIDE SEQUENCE [LARGE SCALE GENOMIC DNA]</scope>
    <source>
        <strain evidence="2 3">JCM 13523</strain>
    </source>
</reference>
<dbReference type="PROSITE" id="PS50931">
    <property type="entry name" value="HTH_LYSR"/>
    <property type="match status" value="1"/>
</dbReference>
<dbReference type="InterPro" id="IPR036390">
    <property type="entry name" value="WH_DNA-bd_sf"/>
</dbReference>
<evidence type="ECO:0000313" key="2">
    <source>
        <dbReference type="EMBL" id="TDD48546.1"/>
    </source>
</evidence>
<organism evidence="2 3">
    <name type="scientific">Kribbella antibiotica</name>
    <dbReference type="NCBI Taxonomy" id="190195"/>
    <lineage>
        <taxon>Bacteria</taxon>
        <taxon>Bacillati</taxon>
        <taxon>Actinomycetota</taxon>
        <taxon>Actinomycetes</taxon>
        <taxon>Propionibacteriales</taxon>
        <taxon>Kribbellaceae</taxon>
        <taxon>Kribbella</taxon>
    </lineage>
</organism>
<dbReference type="RefSeq" id="WP_132174623.1">
    <property type="nucleotide sequence ID" value="NZ_SMKX01000139.1"/>
</dbReference>
<dbReference type="GO" id="GO:0003700">
    <property type="term" value="F:DNA-binding transcription factor activity"/>
    <property type="evidence" value="ECO:0007669"/>
    <property type="project" value="InterPro"/>
</dbReference>
<comment type="caution">
    <text evidence="2">The sequence shown here is derived from an EMBL/GenBank/DDBJ whole genome shotgun (WGS) entry which is preliminary data.</text>
</comment>
<evidence type="ECO:0000259" key="1">
    <source>
        <dbReference type="PROSITE" id="PS50931"/>
    </source>
</evidence>
<dbReference type="Proteomes" id="UP000295124">
    <property type="component" value="Unassembled WGS sequence"/>
</dbReference>
<accession>A0A4R4YTF4</accession>
<feature type="domain" description="HTH lysR-type" evidence="1">
    <location>
        <begin position="1"/>
        <end position="43"/>
    </location>
</feature>
<dbReference type="SUPFAM" id="SSF46785">
    <property type="entry name" value="Winged helix' DNA-binding domain"/>
    <property type="match status" value="1"/>
</dbReference>
<dbReference type="InterPro" id="IPR036388">
    <property type="entry name" value="WH-like_DNA-bd_sf"/>
</dbReference>